<accession>A0A2S0KNI0</accession>
<dbReference type="Pfam" id="PF18952">
    <property type="entry name" value="DUF5696"/>
    <property type="match status" value="1"/>
</dbReference>
<feature type="region of interest" description="Disordered" evidence="1">
    <location>
        <begin position="39"/>
        <end position="89"/>
    </location>
</feature>
<dbReference type="InterPro" id="IPR043751">
    <property type="entry name" value="DUF5696"/>
</dbReference>
<proteinExistence type="predicted"/>
<dbReference type="Proteomes" id="UP000237947">
    <property type="component" value="Chromosome"/>
</dbReference>
<reference evidence="3" key="1">
    <citation type="submission" date="2018-02" db="EMBL/GenBank/DDBJ databases">
        <authorList>
            <person name="Holder M.E."/>
            <person name="Ajami N.J."/>
            <person name="Petrosino J.F."/>
        </authorList>
    </citation>
    <scope>NUCLEOTIDE SEQUENCE [LARGE SCALE GENOMIC DNA]</scope>
    <source>
        <strain evidence="3">CCUG 47711</strain>
    </source>
</reference>
<feature type="compositionally biased region" description="Acidic residues" evidence="1">
    <location>
        <begin position="39"/>
        <end position="52"/>
    </location>
</feature>
<evidence type="ECO:0000313" key="3">
    <source>
        <dbReference type="Proteomes" id="UP000237947"/>
    </source>
</evidence>
<dbReference type="EMBL" id="CP027226">
    <property type="protein sequence ID" value="AVM42557.1"/>
    <property type="molecule type" value="Genomic_DNA"/>
</dbReference>
<keyword evidence="3" id="KW-1185">Reference proteome</keyword>
<name>A0A2S0KNI0_9FIRM</name>
<dbReference type="AlphaFoldDB" id="A0A2S0KNI0"/>
<sequence length="889" mass="100229">MRIKKEFMKKSTILFLLLAIITSNLIFAFNSVNVLAEENENTSEETSNEETIEGNNDAATQEEESSNNSDNEGNVMELDPNIGGEPAPKEEVDLSKLKKIADNNEAALYLDSTNLNLYMELKSSGKVHSLKVMNGNSGNEYVSNVQKSDIVFTYLSDVRRGLSSSVENYSLAIANEQFEIEEIEDGIKIKYTLGSETRSITDLPKQVESQKMYDKVISKLSKEQEKEFLTQYRLFKGSYIRMKDDKVSQLMIDRIYSYLYEIGEYTTEDLIEDSNTYGFEVEAASLSIQASIEYKLEGKDLVVKMPIDELEITGDDTVISTVNMLPYLMSAERDQEEGYMFVPDGSGAVINFDNNKQSAPDFKSSIYGEDILKNAKKYKNNRIQTTLPVAGIKYKDYAVLAIVEEGAEIAEVNANISGKLDAYNKVGVNFKLFEVDQVESVGAANVSISRFSKDFYDKDIQMRYKFIEEDEAQSEEVSYVDMALTYKNYLQSNDMLSGTIDEQSPSLDVEFLGSIRKRQFFIGIPYNTNVSLTTFEEMDRIIAELVDAGVSDLNVEISGFANKGLDHTAMNKISVLGVMGGETKLNQLLNKYNSNDAVELYPAMFLSQAFTKNNLNQYSDIARHLSGEQARVAKNNHVREMSRIGSGAPYLISPSSYKSYLGSVLNQLKRLQSDNLSTFDLGNRIVGDYNTNNDISRTSALKYIEESLKYLSDNKNSLMLANPNAYALKFADKITDVPIDDNNLEVVDYDIPFLQIVLDGSVKYYGNVLNSNIWENPEFTLLRLIEYKTNPKFQISAADSEMFKDTDYEALMNTNYDIVGPKAVELYQKYSEAYESIANSRIIEHKVIEANLRKVSYDNGINVYLNYGNEDKVIDGVKIAPLSYEIVKK</sequence>
<dbReference type="RefSeq" id="WP_106012513.1">
    <property type="nucleotide sequence ID" value="NZ_CP027226.1"/>
</dbReference>
<gene>
    <name evidence="2" type="ORF">C5Q98_04690</name>
</gene>
<dbReference type="OrthoDB" id="9793135at2"/>
<dbReference type="KEGG" id="fsa:C5Q98_04690"/>
<organism evidence="2 3">
    <name type="scientific">Fastidiosipila sanguinis</name>
    <dbReference type="NCBI Taxonomy" id="236753"/>
    <lineage>
        <taxon>Bacteria</taxon>
        <taxon>Bacillati</taxon>
        <taxon>Bacillota</taxon>
        <taxon>Clostridia</taxon>
        <taxon>Eubacteriales</taxon>
        <taxon>Oscillospiraceae</taxon>
        <taxon>Fastidiosipila</taxon>
    </lineage>
</organism>
<evidence type="ECO:0000256" key="1">
    <source>
        <dbReference type="SAM" id="MobiDB-lite"/>
    </source>
</evidence>
<evidence type="ECO:0000313" key="2">
    <source>
        <dbReference type="EMBL" id="AVM42557.1"/>
    </source>
</evidence>
<protein>
    <submittedName>
        <fullName evidence="2">Uncharacterized protein</fullName>
    </submittedName>
</protein>